<feature type="domain" description="Calcineurin-like phosphoesterase" evidence="4">
    <location>
        <begin position="143"/>
        <end position="348"/>
    </location>
</feature>
<dbReference type="Gene3D" id="3.60.21.10">
    <property type="match status" value="1"/>
</dbReference>
<evidence type="ECO:0000313" key="9">
    <source>
        <dbReference type="EMBL" id="JAT39118.1"/>
    </source>
</evidence>
<feature type="domain" description="Purple acid phosphatase N-terminal" evidence="6">
    <location>
        <begin position="43"/>
        <end position="132"/>
    </location>
</feature>
<gene>
    <name evidence="7" type="ORF">g.29126</name>
    <name evidence="9" type="ORF">g.29128</name>
    <name evidence="8" type="ORF">g.29130</name>
</gene>
<dbReference type="SUPFAM" id="SSF49363">
    <property type="entry name" value="Purple acid phosphatase, N-terminal domain"/>
    <property type="match status" value="1"/>
</dbReference>
<evidence type="ECO:0000256" key="1">
    <source>
        <dbReference type="ARBA" id="ARBA00022729"/>
    </source>
</evidence>
<dbReference type="AlphaFoldDB" id="A0A1B6K8M4"/>
<keyword evidence="1 3" id="KW-0732">Signal</keyword>
<dbReference type="InterPro" id="IPR004843">
    <property type="entry name" value="Calcineurin-like_PHP"/>
</dbReference>
<proteinExistence type="inferred from homology"/>
<dbReference type="InterPro" id="IPR008963">
    <property type="entry name" value="Purple_acid_Pase-like_N"/>
</dbReference>
<evidence type="ECO:0000259" key="5">
    <source>
        <dbReference type="Pfam" id="PF14008"/>
    </source>
</evidence>
<evidence type="ECO:0000313" key="7">
    <source>
        <dbReference type="EMBL" id="JAT07797.1"/>
    </source>
</evidence>
<name>A0A1B6K8M4_9HEMI</name>
<dbReference type="InterPro" id="IPR041792">
    <property type="entry name" value="MPP_PAP"/>
</dbReference>
<keyword evidence="3" id="KW-0378">Hydrolase</keyword>
<reference evidence="7" key="1">
    <citation type="submission" date="2015-11" db="EMBL/GenBank/DDBJ databases">
        <title>De novo transcriptome assembly of four potential Pierce s Disease insect vectors from Arizona vineyards.</title>
        <authorList>
            <person name="Tassone E.E."/>
        </authorList>
    </citation>
    <scope>NUCLEOTIDE SEQUENCE</scope>
</reference>
<comment type="catalytic activity">
    <reaction evidence="3">
        <text>a phosphate monoester + H2O = an alcohol + phosphate</text>
        <dbReference type="Rhea" id="RHEA:15017"/>
        <dbReference type="ChEBI" id="CHEBI:15377"/>
        <dbReference type="ChEBI" id="CHEBI:30879"/>
        <dbReference type="ChEBI" id="CHEBI:43474"/>
        <dbReference type="ChEBI" id="CHEBI:67140"/>
        <dbReference type="EC" id="3.1.3.2"/>
    </reaction>
</comment>
<dbReference type="SUPFAM" id="SSF56300">
    <property type="entry name" value="Metallo-dependent phosphatases"/>
    <property type="match status" value="1"/>
</dbReference>
<accession>A0A1B6K8M4</accession>
<feature type="domain" description="Purple acid phosphatase C-terminal" evidence="5">
    <location>
        <begin position="373"/>
        <end position="435"/>
    </location>
</feature>
<dbReference type="Gene3D" id="2.60.40.380">
    <property type="entry name" value="Purple acid phosphatase-like, N-terminal"/>
    <property type="match status" value="1"/>
</dbReference>
<protein>
    <recommendedName>
        <fullName evidence="3">Purple acid phosphatase</fullName>
        <ecNumber evidence="3">3.1.3.2</ecNumber>
    </recommendedName>
</protein>
<dbReference type="GO" id="GO:0003993">
    <property type="term" value="F:acid phosphatase activity"/>
    <property type="evidence" value="ECO:0007669"/>
    <property type="project" value="UniProtKB-EC"/>
</dbReference>
<evidence type="ECO:0000256" key="3">
    <source>
        <dbReference type="RuleBase" id="RU361203"/>
    </source>
</evidence>
<feature type="signal peptide" evidence="3">
    <location>
        <begin position="1"/>
        <end position="21"/>
    </location>
</feature>
<dbReference type="InterPro" id="IPR029052">
    <property type="entry name" value="Metallo-depent_PP-like"/>
</dbReference>
<dbReference type="Pfam" id="PF14008">
    <property type="entry name" value="Metallophos_C"/>
    <property type="match status" value="1"/>
</dbReference>
<evidence type="ECO:0000256" key="2">
    <source>
        <dbReference type="ARBA" id="ARBA00023180"/>
    </source>
</evidence>
<evidence type="ECO:0000259" key="4">
    <source>
        <dbReference type="Pfam" id="PF00149"/>
    </source>
</evidence>
<dbReference type="EMBL" id="GEBQ01032180">
    <property type="protein sequence ID" value="JAT07797.1"/>
    <property type="molecule type" value="Transcribed_RNA"/>
</dbReference>
<organism evidence="7">
    <name type="scientific">Graphocephala atropunctata</name>
    <dbReference type="NCBI Taxonomy" id="36148"/>
    <lineage>
        <taxon>Eukaryota</taxon>
        <taxon>Metazoa</taxon>
        <taxon>Ecdysozoa</taxon>
        <taxon>Arthropoda</taxon>
        <taxon>Hexapoda</taxon>
        <taxon>Insecta</taxon>
        <taxon>Pterygota</taxon>
        <taxon>Neoptera</taxon>
        <taxon>Paraneoptera</taxon>
        <taxon>Hemiptera</taxon>
        <taxon>Auchenorrhyncha</taxon>
        <taxon>Membracoidea</taxon>
        <taxon>Cicadellidae</taxon>
        <taxon>Cicadellinae</taxon>
        <taxon>Cicadellini</taxon>
        <taxon>Graphocephala</taxon>
    </lineage>
</organism>
<dbReference type="InterPro" id="IPR025733">
    <property type="entry name" value="PAPs_C"/>
</dbReference>
<dbReference type="EMBL" id="GEBQ01014485">
    <property type="protein sequence ID" value="JAT25492.1"/>
    <property type="molecule type" value="Transcribed_RNA"/>
</dbReference>
<dbReference type="PANTHER" id="PTHR45867:SF3">
    <property type="entry name" value="ACID PHOSPHATASE TYPE 7"/>
    <property type="match status" value="1"/>
</dbReference>
<evidence type="ECO:0000313" key="8">
    <source>
        <dbReference type="EMBL" id="JAT25492.1"/>
    </source>
</evidence>
<dbReference type="PANTHER" id="PTHR45867">
    <property type="entry name" value="PURPLE ACID PHOSPHATASE"/>
    <property type="match status" value="1"/>
</dbReference>
<dbReference type="InterPro" id="IPR015914">
    <property type="entry name" value="PAPs_N"/>
</dbReference>
<feature type="chain" id="PRO_5008447348" description="Purple acid phosphatase" evidence="3">
    <location>
        <begin position="22"/>
        <end position="452"/>
    </location>
</feature>
<keyword evidence="2" id="KW-0325">Glycoprotein</keyword>
<evidence type="ECO:0000259" key="6">
    <source>
        <dbReference type="Pfam" id="PF16656"/>
    </source>
</evidence>
<dbReference type="Pfam" id="PF16656">
    <property type="entry name" value="Pur_ac_phosph_N"/>
    <property type="match status" value="1"/>
</dbReference>
<dbReference type="GO" id="GO:0046872">
    <property type="term" value="F:metal ion binding"/>
    <property type="evidence" value="ECO:0007669"/>
    <property type="project" value="InterPro"/>
</dbReference>
<dbReference type="EC" id="3.1.3.2" evidence="3"/>
<dbReference type="EMBL" id="GEBQ01000859">
    <property type="protein sequence ID" value="JAT39118.1"/>
    <property type="molecule type" value="Transcribed_RNA"/>
</dbReference>
<dbReference type="Pfam" id="PF00149">
    <property type="entry name" value="Metallophos"/>
    <property type="match status" value="1"/>
</dbReference>
<comment type="similarity">
    <text evidence="3">Belongs to the metallophosphoesterase superfamily. Purple acid phosphatase family.</text>
</comment>
<sequence length="452" mass="52755">MMSSLYRWCLWCMLFITGLSAIDNSNVTDSQLEIGKIVHYFQPEQVHLSMGENESSIVVTWSTFNYTDSVVEYGINGLVLRATGNATKFVDGGTLKRTQYVHRVTLKKLLPKSHYIYHCGSDLGWSPVFYFNSLPIGTDWSPRLAVYGDLGNENAQSLPRLQEETIKARYDMFLHVGDFAYDMYQENGEIGNEFMRQIEPIAAYVPYMVSVGNHEERYNFSHYSQRFSMPRTKDNMFYSFDLGPAHFIGFSTEAYYFLQYGIKQVTFQYQWLEDDLKEATKPENRAKRPWIITFGHRPMYCSDDDKDDCLNNESLVRSGLPIVKWFGLEDLFYKYGVDLEIWAHEHSYERLWPVYNHAVYNGSWDEPYRNPRAPVHIITGSAGCEEKTDPFIPHPRDWSAFRSSDYGYMRMQIFNSSHLYLEQVSDDLDGAILDHIWLIKDHHGEYELNVDL</sequence>
<dbReference type="CDD" id="cd00839">
    <property type="entry name" value="MPP_PAPs"/>
    <property type="match status" value="1"/>
</dbReference>